<keyword evidence="1" id="KW-0472">Membrane</keyword>
<dbReference type="EMBL" id="BAABFC010000029">
    <property type="protein sequence ID" value="GAA4504132.1"/>
    <property type="molecule type" value="Genomic_DNA"/>
</dbReference>
<feature type="chain" id="PRO_5046731024" evidence="2">
    <location>
        <begin position="25"/>
        <end position="295"/>
    </location>
</feature>
<sequence length="295" mass="32216">MPRLSALRPLLALFALLLSAPLWALTQEQAQQEFAAAQHAAMAASLSGPRTLTLADQASLELPEAMVYVPAEETRRLMQAINGDYDDSLQGMVLPVSDEEEWTMLLSFDPAGYIRDDDAKEWDPDDMLNSLKEGTEAANQERRQRGIPELEVLGWAEVPAYTASNHQLRWSATARDKGSQESNYTINYKTLALGREGYLGVNLITDTDNVNRLKPVAGALMSQLHFQPGKGYDDFQEGSDKVAEYGLAALVAGVAAKKLGFFALAAAMLAKYAKLLLIGLAGVGALLRRVFKRQG</sequence>
<keyword evidence="1" id="KW-0812">Transmembrane</keyword>
<dbReference type="Pfam" id="PF09935">
    <property type="entry name" value="DUF2167"/>
    <property type="match status" value="1"/>
</dbReference>
<reference evidence="4" key="1">
    <citation type="journal article" date="2019" name="Int. J. Syst. Evol. Microbiol.">
        <title>The Global Catalogue of Microorganisms (GCM) 10K type strain sequencing project: providing services to taxonomists for standard genome sequencing and annotation.</title>
        <authorList>
            <consortium name="The Broad Institute Genomics Platform"/>
            <consortium name="The Broad Institute Genome Sequencing Center for Infectious Disease"/>
            <person name="Wu L."/>
            <person name="Ma J."/>
        </authorList>
    </citation>
    <scope>NUCLEOTIDE SEQUENCE [LARGE SCALE GENOMIC DNA]</scope>
    <source>
        <strain evidence="4">JCM 32226</strain>
    </source>
</reference>
<evidence type="ECO:0000256" key="1">
    <source>
        <dbReference type="SAM" id="Phobius"/>
    </source>
</evidence>
<evidence type="ECO:0000313" key="3">
    <source>
        <dbReference type="EMBL" id="GAA4504132.1"/>
    </source>
</evidence>
<accession>A0ABP8QM09</accession>
<gene>
    <name evidence="3" type="ORF">GCM10023095_31520</name>
</gene>
<name>A0ABP8QM09_9GAMM</name>
<protein>
    <submittedName>
        <fullName evidence="3">DUF2167 domain-containing protein</fullName>
    </submittedName>
</protein>
<evidence type="ECO:0000256" key="2">
    <source>
        <dbReference type="SAM" id="SignalP"/>
    </source>
</evidence>
<keyword evidence="1" id="KW-1133">Transmembrane helix</keyword>
<dbReference type="InterPro" id="IPR018682">
    <property type="entry name" value="DUF2167_membr"/>
</dbReference>
<dbReference type="Proteomes" id="UP001501321">
    <property type="component" value="Unassembled WGS sequence"/>
</dbReference>
<comment type="caution">
    <text evidence="3">The sequence shown here is derived from an EMBL/GenBank/DDBJ whole genome shotgun (WGS) entry which is preliminary data.</text>
</comment>
<feature type="signal peptide" evidence="2">
    <location>
        <begin position="1"/>
        <end position="24"/>
    </location>
</feature>
<proteinExistence type="predicted"/>
<keyword evidence="4" id="KW-1185">Reference proteome</keyword>
<keyword evidence="2" id="KW-0732">Signal</keyword>
<dbReference type="RefSeq" id="WP_345014873.1">
    <property type="nucleotide sequence ID" value="NZ_BAABFC010000029.1"/>
</dbReference>
<feature type="transmembrane region" description="Helical" evidence="1">
    <location>
        <begin position="259"/>
        <end position="287"/>
    </location>
</feature>
<evidence type="ECO:0000313" key="4">
    <source>
        <dbReference type="Proteomes" id="UP001501321"/>
    </source>
</evidence>
<organism evidence="3 4">
    <name type="scientific">Pseudaeromonas paramecii</name>
    <dbReference type="NCBI Taxonomy" id="2138166"/>
    <lineage>
        <taxon>Bacteria</taxon>
        <taxon>Pseudomonadati</taxon>
        <taxon>Pseudomonadota</taxon>
        <taxon>Gammaproteobacteria</taxon>
        <taxon>Aeromonadales</taxon>
        <taxon>Aeromonadaceae</taxon>
        <taxon>Pseudaeromonas</taxon>
    </lineage>
</organism>